<organism evidence="3 4">
    <name type="scientific">Clohesyomyces aquaticus</name>
    <dbReference type="NCBI Taxonomy" id="1231657"/>
    <lineage>
        <taxon>Eukaryota</taxon>
        <taxon>Fungi</taxon>
        <taxon>Dikarya</taxon>
        <taxon>Ascomycota</taxon>
        <taxon>Pezizomycotina</taxon>
        <taxon>Dothideomycetes</taxon>
        <taxon>Pleosporomycetidae</taxon>
        <taxon>Pleosporales</taxon>
        <taxon>Lindgomycetaceae</taxon>
        <taxon>Clohesyomyces</taxon>
    </lineage>
</organism>
<evidence type="ECO:0000313" key="4">
    <source>
        <dbReference type="Proteomes" id="UP000193144"/>
    </source>
</evidence>
<feature type="region of interest" description="Disordered" evidence="1">
    <location>
        <begin position="1"/>
        <end position="37"/>
    </location>
</feature>
<dbReference type="Pfam" id="PF00583">
    <property type="entry name" value="Acetyltransf_1"/>
    <property type="match status" value="1"/>
</dbReference>
<feature type="compositionally biased region" description="Basic and acidic residues" evidence="1">
    <location>
        <begin position="131"/>
        <end position="150"/>
    </location>
</feature>
<dbReference type="InterPro" id="IPR000182">
    <property type="entry name" value="GNAT_dom"/>
</dbReference>
<dbReference type="Gene3D" id="3.40.630.30">
    <property type="match status" value="1"/>
</dbReference>
<evidence type="ECO:0000313" key="3">
    <source>
        <dbReference type="EMBL" id="ORY16387.1"/>
    </source>
</evidence>
<reference evidence="3 4" key="1">
    <citation type="submission" date="2016-07" db="EMBL/GenBank/DDBJ databases">
        <title>Pervasive Adenine N6-methylation of Active Genes in Fungi.</title>
        <authorList>
            <consortium name="DOE Joint Genome Institute"/>
            <person name="Mondo S.J."/>
            <person name="Dannebaum R.O."/>
            <person name="Kuo R.C."/>
            <person name="Labutti K."/>
            <person name="Haridas S."/>
            <person name="Kuo A."/>
            <person name="Salamov A."/>
            <person name="Ahrendt S.R."/>
            <person name="Lipzen A."/>
            <person name="Sullivan W."/>
            <person name="Andreopoulos W.B."/>
            <person name="Clum A."/>
            <person name="Lindquist E."/>
            <person name="Daum C."/>
            <person name="Ramamoorthy G.K."/>
            <person name="Gryganskyi A."/>
            <person name="Culley D."/>
            <person name="Magnuson J.K."/>
            <person name="James T.Y."/>
            <person name="O'Malley M.A."/>
            <person name="Stajich J.E."/>
            <person name="Spatafora J.W."/>
            <person name="Visel A."/>
            <person name="Grigoriev I.V."/>
        </authorList>
    </citation>
    <scope>NUCLEOTIDE SEQUENCE [LARGE SCALE GENOMIC DNA]</scope>
    <source>
        <strain evidence="3 4">CBS 115471</strain>
    </source>
</reference>
<evidence type="ECO:0000259" key="2">
    <source>
        <dbReference type="PROSITE" id="PS51186"/>
    </source>
</evidence>
<accession>A0A1Y2A253</accession>
<comment type="caution">
    <text evidence="3">The sequence shown here is derived from an EMBL/GenBank/DDBJ whole genome shotgun (WGS) entry which is preliminary data.</text>
</comment>
<dbReference type="AlphaFoldDB" id="A0A1Y2A253"/>
<dbReference type="OrthoDB" id="329272at2759"/>
<sequence>MSGFGTATEFVSRLDPPGTGLAGYDKTKSWKEQPSSIPQTFRDALAVREEVFGEQGVPLEVEVDEDDARAYHWVTYASVAQTTLPPPTITPDKDWISPAEEQRRSSATAQRVPVGAIRLIPPPHGPNPYKLDGDLKTGADEKSQTDEKIQPSKKHPMEPYIKLGRLSVIAPYRRLGLGTMLVNTALDYAANNHDIVTPAPSPTTMEALGKEGQKYVIWQGLVMIHAQVDAEAHWVRHGFAEELIDEEGAVEIPAEEHWTEEGIEHIAMWKRLKLADTRL</sequence>
<dbReference type="Proteomes" id="UP000193144">
    <property type="component" value="Unassembled WGS sequence"/>
</dbReference>
<dbReference type="PROSITE" id="PS51186">
    <property type="entry name" value="GNAT"/>
    <property type="match status" value="1"/>
</dbReference>
<protein>
    <recommendedName>
        <fullName evidence="2">N-acetyltransferase domain-containing protein</fullName>
    </recommendedName>
</protein>
<gene>
    <name evidence="3" type="ORF">BCR34DRAFT_622359</name>
</gene>
<dbReference type="UniPathway" id="UPA00113">
    <property type="reaction ID" value="UER00529"/>
</dbReference>
<dbReference type="EMBL" id="MCFA01000018">
    <property type="protein sequence ID" value="ORY16387.1"/>
    <property type="molecule type" value="Genomic_DNA"/>
</dbReference>
<keyword evidence="4" id="KW-1185">Reference proteome</keyword>
<dbReference type="SUPFAM" id="SSF55729">
    <property type="entry name" value="Acyl-CoA N-acyltransferases (Nat)"/>
    <property type="match status" value="1"/>
</dbReference>
<dbReference type="GO" id="GO:0006048">
    <property type="term" value="P:UDP-N-acetylglucosamine biosynthetic process"/>
    <property type="evidence" value="ECO:0007669"/>
    <property type="project" value="UniProtKB-UniPathway"/>
</dbReference>
<feature type="region of interest" description="Disordered" evidence="1">
    <location>
        <begin position="117"/>
        <end position="156"/>
    </location>
</feature>
<evidence type="ECO:0000256" key="1">
    <source>
        <dbReference type="SAM" id="MobiDB-lite"/>
    </source>
</evidence>
<dbReference type="CDD" id="cd04301">
    <property type="entry name" value="NAT_SF"/>
    <property type="match status" value="1"/>
</dbReference>
<feature type="domain" description="N-acetyltransferase" evidence="2">
    <location>
        <begin position="63"/>
        <end position="273"/>
    </location>
</feature>
<name>A0A1Y2A253_9PLEO</name>
<dbReference type="InterPro" id="IPR016181">
    <property type="entry name" value="Acyl_CoA_acyltransferase"/>
</dbReference>
<proteinExistence type="predicted"/>
<dbReference type="GO" id="GO:0016747">
    <property type="term" value="F:acyltransferase activity, transferring groups other than amino-acyl groups"/>
    <property type="evidence" value="ECO:0007669"/>
    <property type="project" value="InterPro"/>
</dbReference>